<keyword evidence="3" id="KW-1185">Reference proteome</keyword>
<reference evidence="3" key="1">
    <citation type="submission" date="2016-05" db="EMBL/GenBank/DDBJ databases">
        <authorList>
            <person name="Baek K."/>
            <person name="Yang S.-J."/>
        </authorList>
    </citation>
    <scope>NUCLEOTIDE SEQUENCE [LARGE SCALE GENOMIC DNA]</scope>
    <source>
        <strain evidence="3">ST58-10</strain>
    </source>
</reference>
<evidence type="ECO:0000313" key="2">
    <source>
        <dbReference type="EMBL" id="ANG63583.1"/>
    </source>
</evidence>
<keyword evidence="1" id="KW-0472">Membrane</keyword>
<feature type="transmembrane region" description="Helical" evidence="1">
    <location>
        <begin position="12"/>
        <end position="31"/>
    </location>
</feature>
<reference evidence="2 3" key="2">
    <citation type="journal article" date="2018" name="Int. J. Syst. Evol. Microbiol.">
        <title>Marinobacterium aestuarii sp. nov., a benzene-degrading marine bacterium isolated from estuary sediment.</title>
        <authorList>
            <person name="Bae S.S."/>
            <person name="Jung J."/>
            <person name="Chung D."/>
            <person name="Baek K."/>
        </authorList>
    </citation>
    <scope>NUCLEOTIDE SEQUENCE [LARGE SCALE GENOMIC DNA]</scope>
    <source>
        <strain evidence="2 3">ST58-10</strain>
    </source>
</reference>
<name>A0A1A9F1H5_9GAMM</name>
<dbReference type="RefSeq" id="WP_067383858.1">
    <property type="nucleotide sequence ID" value="NZ_CP015839.1"/>
</dbReference>
<dbReference type="KEGG" id="mars:A8C75_14595"/>
<dbReference type="EMBL" id="CP015839">
    <property type="protein sequence ID" value="ANG63583.1"/>
    <property type="molecule type" value="Genomic_DNA"/>
</dbReference>
<protein>
    <submittedName>
        <fullName evidence="2">Uncharacterized protein</fullName>
    </submittedName>
</protein>
<dbReference type="AlphaFoldDB" id="A0A1A9F1H5"/>
<sequence length="246" mass="27379">MDAFIRFVEQCVHLAAALVWPAAVLVVLYYLREPVGRLLDALSSRIGDPGTDVSISKEGLEFRSRIESLEVDQEQTKSLTLQALGVSQEPGFRASKAQSQQLDAELLRLANEYLMIEHKDWSQRVNLKDTAALKMADIVVTKDVARELLIQQQNEGLILALAAASHTLPEAGDLELLMRVVDQVTRLHVKYRIVMAIGRLFDKGVADTSMAEPVFKMLTAFRQGADQSLLSRIAYTESIIKRCLGN</sequence>
<dbReference type="OrthoDB" id="6087327at2"/>
<dbReference type="Proteomes" id="UP000078070">
    <property type="component" value="Chromosome"/>
</dbReference>
<organism evidence="2 3">
    <name type="scientific">Marinobacterium aestuarii</name>
    <dbReference type="NCBI Taxonomy" id="1821621"/>
    <lineage>
        <taxon>Bacteria</taxon>
        <taxon>Pseudomonadati</taxon>
        <taxon>Pseudomonadota</taxon>
        <taxon>Gammaproteobacteria</taxon>
        <taxon>Oceanospirillales</taxon>
        <taxon>Oceanospirillaceae</taxon>
        <taxon>Marinobacterium</taxon>
    </lineage>
</organism>
<proteinExistence type="predicted"/>
<evidence type="ECO:0000256" key="1">
    <source>
        <dbReference type="SAM" id="Phobius"/>
    </source>
</evidence>
<gene>
    <name evidence="2" type="ORF">A8C75_14595</name>
</gene>
<evidence type="ECO:0000313" key="3">
    <source>
        <dbReference type="Proteomes" id="UP000078070"/>
    </source>
</evidence>
<accession>A0A1A9F1H5</accession>
<keyword evidence="1" id="KW-1133">Transmembrane helix</keyword>
<keyword evidence="1" id="KW-0812">Transmembrane</keyword>